<sequence>MGQAMTLLNLQGDVELLMRIVSKSRGFYSDPVQHFWIGWEGSYMGSTEPKRSIRIFMNSSYGQPHPYDASAKVPNTCSSVAGRGKLHKHEPQRATRSIATTRQHAPIRSAMHSPHIPLVHNVQSTGTWFSVDGHMVPNPQTHGAESFNTWSRLLRASPMHSMNCG</sequence>
<dbReference type="Proteomes" id="UP001604277">
    <property type="component" value="Unassembled WGS sequence"/>
</dbReference>
<evidence type="ECO:0000313" key="2">
    <source>
        <dbReference type="Proteomes" id="UP001604277"/>
    </source>
</evidence>
<proteinExistence type="predicted"/>
<organism evidence="1 2">
    <name type="scientific">Forsythia ovata</name>
    <dbReference type="NCBI Taxonomy" id="205694"/>
    <lineage>
        <taxon>Eukaryota</taxon>
        <taxon>Viridiplantae</taxon>
        <taxon>Streptophyta</taxon>
        <taxon>Embryophyta</taxon>
        <taxon>Tracheophyta</taxon>
        <taxon>Spermatophyta</taxon>
        <taxon>Magnoliopsida</taxon>
        <taxon>eudicotyledons</taxon>
        <taxon>Gunneridae</taxon>
        <taxon>Pentapetalae</taxon>
        <taxon>asterids</taxon>
        <taxon>lamiids</taxon>
        <taxon>Lamiales</taxon>
        <taxon>Oleaceae</taxon>
        <taxon>Forsythieae</taxon>
        <taxon>Forsythia</taxon>
    </lineage>
</organism>
<comment type="caution">
    <text evidence="1">The sequence shown here is derived from an EMBL/GenBank/DDBJ whole genome shotgun (WGS) entry which is preliminary data.</text>
</comment>
<evidence type="ECO:0000313" key="1">
    <source>
        <dbReference type="EMBL" id="KAL2496708.1"/>
    </source>
</evidence>
<dbReference type="AlphaFoldDB" id="A0ABD1S8H6"/>
<name>A0ABD1S8H6_9LAMI</name>
<keyword evidence="2" id="KW-1185">Reference proteome</keyword>
<protein>
    <submittedName>
        <fullName evidence="1">Uncharacterized protein</fullName>
    </submittedName>
</protein>
<dbReference type="EMBL" id="JBFOLJ010000011">
    <property type="protein sequence ID" value="KAL2496708.1"/>
    <property type="molecule type" value="Genomic_DNA"/>
</dbReference>
<gene>
    <name evidence="1" type="ORF">Fot_40465</name>
</gene>
<accession>A0ABD1S8H6</accession>
<reference evidence="2" key="1">
    <citation type="submission" date="2024-07" db="EMBL/GenBank/DDBJ databases">
        <title>Two chromosome-level genome assemblies of Korean endemic species Abeliophyllum distichum and Forsythia ovata (Oleaceae).</title>
        <authorList>
            <person name="Jang H."/>
        </authorList>
    </citation>
    <scope>NUCLEOTIDE SEQUENCE [LARGE SCALE GENOMIC DNA]</scope>
</reference>